<accession>A0A2P9HG62</accession>
<organism evidence="1 2">
    <name type="scientific">Ochrobactrum soli</name>
    <dbReference type="NCBI Taxonomy" id="2448455"/>
    <lineage>
        <taxon>Bacteria</taxon>
        <taxon>Pseudomonadati</taxon>
        <taxon>Pseudomonadota</taxon>
        <taxon>Alphaproteobacteria</taxon>
        <taxon>Hyphomicrobiales</taxon>
        <taxon>Brucellaceae</taxon>
        <taxon>Brucella/Ochrobactrum group</taxon>
        <taxon>Ochrobactrum</taxon>
    </lineage>
</organism>
<reference evidence="2" key="1">
    <citation type="submission" date="2017-12" db="EMBL/GenBank/DDBJ databases">
        <authorList>
            <person name="Diaz M."/>
        </authorList>
    </citation>
    <scope>NUCLEOTIDE SEQUENCE [LARGE SCALE GENOMIC DNA]</scope>
    <source>
        <strain evidence="2">FI11154</strain>
    </source>
</reference>
<dbReference type="AlphaFoldDB" id="A0A2P9HG62"/>
<sequence length="366" mass="41288">MRIQKAGDIYLNEVGSPVRTYQRSFEYRDISDGKLKAVDDLMLEIDAHQFVNETSARRIGFVDGYYRQYDASNDNLQEPVSEYHPRMKGDHEYRTDTRFERDENGKYTLRAVEPTKEDEKPKIIRTPEDRASGRDFAGNKRTIERRALTRLRKKIEKRQSIGDPNCVQSRDEDFPLLAVLRRDKRPDLIAAVLQYRQLVALCESEPLKGQSYGGADGSATVFYSSFEDGELVHSSKVRRSKSAYDIPAVRVRASVINDRGEQVSGRTESLHVKLNEDTLADYIDKKPVLARIRSALGALLDPVEDAVLGGQTMESIGKSNGQSGREAKSAGKALVYRGLTVLDSFLGYVHPLSLNDNILITKRKIA</sequence>
<proteinExistence type="predicted"/>
<dbReference type="EMBL" id="OOFM01000004">
    <property type="protein sequence ID" value="SPL63081.1"/>
    <property type="molecule type" value="Genomic_DNA"/>
</dbReference>
<dbReference type="Proteomes" id="UP000246073">
    <property type="component" value="Unassembled WGS sequence"/>
</dbReference>
<dbReference type="RefSeq" id="WP_109367074.1">
    <property type="nucleotide sequence ID" value="NZ_OOFM01000004.1"/>
</dbReference>
<protein>
    <submittedName>
        <fullName evidence="1">Uncharacterized protein</fullName>
    </submittedName>
</protein>
<name>A0A2P9HG62_9HYPH</name>
<evidence type="ECO:0000313" key="2">
    <source>
        <dbReference type="Proteomes" id="UP000246073"/>
    </source>
</evidence>
<gene>
    <name evidence="1" type="ORF">OHAE_3013</name>
</gene>
<evidence type="ECO:0000313" key="1">
    <source>
        <dbReference type="EMBL" id="SPL63081.1"/>
    </source>
</evidence>